<keyword evidence="3" id="KW-1185">Reference proteome</keyword>
<evidence type="ECO:0000313" key="2">
    <source>
        <dbReference type="EMBL" id="MCZ0858397.1"/>
    </source>
</evidence>
<dbReference type="InterPro" id="IPR025406">
    <property type="entry name" value="DUF4132"/>
</dbReference>
<reference evidence="2" key="1">
    <citation type="submission" date="2022-10" db="EMBL/GenBank/DDBJ databases">
        <title>Genome sequence of Actinomyces israelii ATCC 10048.</title>
        <authorList>
            <person name="Watt R.M."/>
            <person name="Tong W.M."/>
        </authorList>
    </citation>
    <scope>NUCLEOTIDE SEQUENCE</scope>
    <source>
        <strain evidence="2">ATCC 10048</strain>
    </source>
</reference>
<evidence type="ECO:0000259" key="1">
    <source>
        <dbReference type="Pfam" id="PF13569"/>
    </source>
</evidence>
<dbReference type="Proteomes" id="UP001072034">
    <property type="component" value="Unassembled WGS sequence"/>
</dbReference>
<protein>
    <submittedName>
        <fullName evidence="2">DUF4132 domain-containing protein</fullName>
    </submittedName>
</protein>
<dbReference type="Pfam" id="PF13569">
    <property type="entry name" value="DUF4132"/>
    <property type="match status" value="1"/>
</dbReference>
<dbReference type="RefSeq" id="WP_268917794.1">
    <property type="nucleotide sequence ID" value="NZ_JAPTMY010000021.1"/>
</dbReference>
<dbReference type="EMBL" id="JAPTMY010000021">
    <property type="protein sequence ID" value="MCZ0858397.1"/>
    <property type="molecule type" value="Genomic_DNA"/>
</dbReference>
<organism evidence="2 3">
    <name type="scientific">Actinomyces israelii</name>
    <dbReference type="NCBI Taxonomy" id="1659"/>
    <lineage>
        <taxon>Bacteria</taxon>
        <taxon>Bacillati</taxon>
        <taxon>Actinomycetota</taxon>
        <taxon>Actinomycetes</taxon>
        <taxon>Actinomycetales</taxon>
        <taxon>Actinomycetaceae</taxon>
        <taxon>Actinomyces</taxon>
    </lineage>
</organism>
<evidence type="ECO:0000313" key="3">
    <source>
        <dbReference type="Proteomes" id="UP001072034"/>
    </source>
</evidence>
<accession>A0ABT4I9I5</accession>
<feature type="domain" description="DUF4132" evidence="1">
    <location>
        <begin position="942"/>
        <end position="1124"/>
    </location>
</feature>
<sequence length="1216" mass="131525">MTEPVVRDLVDRALLPLKAVDAGLYHRAVDYVVDDGDPEVLLEIAAFGDGPIGCLLLATSNASYTHWYGRTWRKRLQEAGISWRKGDGSAGPVLVRRDALYRSDAVIPAQWVRLGWLLAAVLQTDPTYDPPAPEQVPGWVDALLMDVMFTVDAQGAGSTPESQARRLRQRRLFWDAGRLAALLRQGGVEEADAPAVVLLAAHSNSAGQPSWRRRLSAADLPGVTDYLTEHATALPGPLLDGLRRQERHDVLTRMAANPRWAAAGAHLVAAVAAGVSKELRREAIELLEGLDAATRAGALAPVLAQAPASRCRELVEFLARTPGGAHVLTRAAEENRRLADLVSATRARHETLDAVGVDEPLDLPPFTPLEVGPDAAPVKDELRPVLGQAMERAAASQNSSSRTRAEGVRQITEADLDELVAVANGRSRARPALLRRFNVIWVVRNAPSLTLAHALRLHAVETSPWCRLALSHYTEPETDPRAIEDLMARLGGGPDAVERFCDFHDYVFFTVDPEASWPWYAEHLDLLRERLMDAATAQRALEILTAFPRVPAELLPAVADAAVGPSKVSRPLAQAALRSHPRVRELAEQGLAARTTEVRISAAAWVGSLARPESVPALRTALGREKRDVARAALLVALEDCGGDMTEFLSPRALGAEAAKGLKGKVPASLSWLDPQSLPAVRWKNGDAVDSRTPWWWVVLADKMKNPSGRGLINLYLSLLEPADAAALAAHVTRAWIAQDTAHPSAQESRAHAQAAGRQRYDHAQRWLADCRAAPRMAGFLSRAEAEAAVSLEERVAQAYAEHQRTYVGSAIADKGLLAFAVRMDGGELAGLVRSYMRDNPGRRAQFEVLVHALAANGKDTALQVLLSIARRHKMAGIQAAAAALAQEAADERGWSADELADRTIPTAGFDPDGLLHLSYGDREFTGRLAPDFKIVLSDAGGKARKSLPAPRVNEDPEVVKEARKQLSVARKDAKAVLTLQSARLYEAMCAPRTWRGADWRALLAAHPLVGRLVSRLIWTAAPGGGGEVVTFRPTEDGALIGADDAEVPLADDAVVGLAHGTALSGAQVAAWRAHLADYEVEPLFDQLTAAVPRIDEGQKALSDLQGHVTDTFTFRAAAAKRGYQRGDVVDAGTFHDYVKEFSSSRLTAVLGFTGSWVPEESMPCATTSLSFRRRGREVELAVVPPVLLAECYADYRAMAALGSFDPDWRKSASPW</sequence>
<proteinExistence type="predicted"/>
<name>A0ABT4I9I5_9ACTO</name>
<gene>
    <name evidence="2" type="ORF">OHJ16_10120</name>
</gene>
<comment type="caution">
    <text evidence="2">The sequence shown here is derived from an EMBL/GenBank/DDBJ whole genome shotgun (WGS) entry which is preliminary data.</text>
</comment>